<reference evidence="1" key="2">
    <citation type="journal article" date="2021" name="PeerJ">
        <title>Extensive microbial diversity within the chicken gut microbiome revealed by metagenomics and culture.</title>
        <authorList>
            <person name="Gilroy R."/>
            <person name="Ravi A."/>
            <person name="Getino M."/>
            <person name="Pursley I."/>
            <person name="Horton D.L."/>
            <person name="Alikhan N.F."/>
            <person name="Baker D."/>
            <person name="Gharbi K."/>
            <person name="Hall N."/>
            <person name="Watson M."/>
            <person name="Adriaenssens E.M."/>
            <person name="Foster-Nyarko E."/>
            <person name="Jarju S."/>
            <person name="Secka A."/>
            <person name="Antonio M."/>
            <person name="Oren A."/>
            <person name="Chaudhuri R.R."/>
            <person name="La Ragione R."/>
            <person name="Hildebrand F."/>
            <person name="Pallen M.J."/>
        </authorList>
    </citation>
    <scope>NUCLEOTIDE SEQUENCE</scope>
    <source>
        <strain evidence="1">CHK152-2871</strain>
    </source>
</reference>
<organism evidence="1 2">
    <name type="scientific">Candidatus Galligastranaerophilus intestinavium</name>
    <dbReference type="NCBI Taxonomy" id="2840836"/>
    <lineage>
        <taxon>Bacteria</taxon>
        <taxon>Candidatus Galligastranaerophilus</taxon>
    </lineage>
</organism>
<dbReference type="SUPFAM" id="SSF51197">
    <property type="entry name" value="Clavaminate synthase-like"/>
    <property type="match status" value="1"/>
</dbReference>
<dbReference type="InterPro" id="IPR004375">
    <property type="entry name" value="NanQ/TabA/YiaL"/>
</dbReference>
<dbReference type="AlphaFoldDB" id="A0A9D1FJR0"/>
<proteinExistence type="predicted"/>
<sequence>MIFDNIENASLYYPLGEKIKKGFEFILNHDLKTMPCGRHDIDEGIYANVQELDTKMAHLAKFEAHRKYIDIQYVILGSERMDFALIENFVSDVAYDEEKDVEFLRLKDESLCANSINVKAGDFAIFFPQDVHAPMLSCNDGCEKIKKVIVKIKAD</sequence>
<dbReference type="InterPro" id="IPR037012">
    <property type="entry name" value="NanQ/TabA/YiaL_sf"/>
</dbReference>
<dbReference type="NCBIfam" id="TIGR00022">
    <property type="entry name" value="YhcH/YjgK/YiaL family protein"/>
    <property type="match status" value="1"/>
</dbReference>
<evidence type="ECO:0000313" key="1">
    <source>
        <dbReference type="EMBL" id="HIS74959.1"/>
    </source>
</evidence>
<dbReference type="PANTHER" id="PTHR34986:SF1">
    <property type="entry name" value="PROTEIN YIAL"/>
    <property type="match status" value="1"/>
</dbReference>
<evidence type="ECO:0000313" key="2">
    <source>
        <dbReference type="Proteomes" id="UP000886865"/>
    </source>
</evidence>
<dbReference type="Pfam" id="PF04074">
    <property type="entry name" value="DUF386"/>
    <property type="match status" value="1"/>
</dbReference>
<comment type="caution">
    <text evidence="1">The sequence shown here is derived from an EMBL/GenBank/DDBJ whole genome shotgun (WGS) entry which is preliminary data.</text>
</comment>
<reference evidence="1" key="1">
    <citation type="submission" date="2020-10" db="EMBL/GenBank/DDBJ databases">
        <authorList>
            <person name="Gilroy R."/>
        </authorList>
    </citation>
    <scope>NUCLEOTIDE SEQUENCE</scope>
    <source>
        <strain evidence="1">CHK152-2871</strain>
    </source>
</reference>
<protein>
    <submittedName>
        <fullName evidence="1">YhcH/YjgK/YiaL family protein</fullName>
    </submittedName>
</protein>
<dbReference type="Proteomes" id="UP000886865">
    <property type="component" value="Unassembled WGS sequence"/>
</dbReference>
<dbReference type="GO" id="GO:0005829">
    <property type="term" value="C:cytosol"/>
    <property type="evidence" value="ECO:0007669"/>
    <property type="project" value="TreeGrafter"/>
</dbReference>
<accession>A0A9D1FJR0</accession>
<dbReference type="EMBL" id="DVJQ01000070">
    <property type="protein sequence ID" value="HIS74959.1"/>
    <property type="molecule type" value="Genomic_DNA"/>
</dbReference>
<name>A0A9D1FJR0_9BACT</name>
<gene>
    <name evidence="1" type="ORF">IAA86_08075</name>
</gene>
<dbReference type="PANTHER" id="PTHR34986">
    <property type="entry name" value="EVOLVED BETA-GALACTOSIDASE SUBUNIT BETA"/>
    <property type="match status" value="1"/>
</dbReference>
<dbReference type="Gene3D" id="2.60.120.370">
    <property type="entry name" value="YhcH/YjgK/YiaL"/>
    <property type="match status" value="1"/>
</dbReference>